<dbReference type="EMBL" id="CP025682">
    <property type="protein sequence ID" value="AUN94317.1"/>
    <property type="molecule type" value="Genomic_DNA"/>
</dbReference>
<accession>A0A2I6S4Z3</accession>
<sequence length="581" mass="64050">MTHKLSPFASGFALCCALLAAPPLALAAPENEDMAEAATEPITPLLPFQELTADTLFLLLLGEIAGSRGDLEVSVEAYLHAARQTRDPRVARRATEIALVARDMESATSAARIWQETDPASEDARRTLAGILAARGDQMNEVQIELARILANSQDEQLEQNLLGLNRALAPMPDKALAREIIERLVEPYLNKAPAHLALAQAAATDDDPVGALGAVERALELRPGWDAAVVLKSQLLVQMNAIDEALLLLRGHLAQHPESRSVSIAHARTLVSARDYEAALAEFRRLLAANPDDRDLMYAVALVAAEIGAFEIATEHFRQALEARHPEADAIRMNLGRIAEDSERPGEALDWYYEVGAGGYHTDAQIRIAHILANNGAPSAALRHLQDAAAEADPDDVRRLLLAEVLLLREAERYDAALERIEQVLVHTPEDTELLYESAMLAERVDRLELMEQRLRALIELDPDHAHAYNALGYTLADRGLRLEEAEGLIRHALELAPDDPFILDSLGWVRFRRDAPEEALHHLEEAYALRPDPEIAAHLGEVLWSLGRHDEAGEIWDAALERDPANRVLGETLERLRGW</sequence>
<dbReference type="PANTHER" id="PTHR44943">
    <property type="entry name" value="CELLULOSE SYNTHASE OPERON PROTEIN C"/>
    <property type="match status" value="1"/>
</dbReference>
<dbReference type="PROSITE" id="PS50005">
    <property type="entry name" value="TPR"/>
    <property type="match status" value="1"/>
</dbReference>
<feature type="signal peptide" evidence="4">
    <location>
        <begin position="1"/>
        <end position="27"/>
    </location>
</feature>
<feature type="repeat" description="TPR" evidence="3">
    <location>
        <begin position="535"/>
        <end position="568"/>
    </location>
</feature>
<gene>
    <name evidence="5" type="ORF">C0099_04810</name>
</gene>
<organism evidence="5 6">
    <name type="scientific">Pseudazoarcus pumilus</name>
    <dbReference type="NCBI Taxonomy" id="2067960"/>
    <lineage>
        <taxon>Bacteria</taxon>
        <taxon>Pseudomonadati</taxon>
        <taxon>Pseudomonadota</taxon>
        <taxon>Betaproteobacteria</taxon>
        <taxon>Rhodocyclales</taxon>
        <taxon>Zoogloeaceae</taxon>
        <taxon>Pseudazoarcus</taxon>
    </lineage>
</organism>
<keyword evidence="2 3" id="KW-0802">TPR repeat</keyword>
<dbReference type="Pfam" id="PF13432">
    <property type="entry name" value="TPR_16"/>
    <property type="match status" value="3"/>
</dbReference>
<keyword evidence="6" id="KW-1185">Reference proteome</keyword>
<dbReference type="InterPro" id="IPR019734">
    <property type="entry name" value="TPR_rpt"/>
</dbReference>
<keyword evidence="4" id="KW-0732">Signal</keyword>
<name>A0A2I6S4Z3_9RHOO</name>
<protein>
    <recommendedName>
        <fullName evidence="7">Tetratricopeptide repeat protein</fullName>
    </recommendedName>
</protein>
<proteinExistence type="predicted"/>
<dbReference type="AlphaFoldDB" id="A0A2I6S4Z3"/>
<evidence type="ECO:0000256" key="4">
    <source>
        <dbReference type="SAM" id="SignalP"/>
    </source>
</evidence>
<evidence type="ECO:0000256" key="2">
    <source>
        <dbReference type="ARBA" id="ARBA00022803"/>
    </source>
</evidence>
<evidence type="ECO:0000313" key="6">
    <source>
        <dbReference type="Proteomes" id="UP000242205"/>
    </source>
</evidence>
<dbReference type="OrthoDB" id="9766710at2"/>
<dbReference type="PANTHER" id="PTHR44943:SF8">
    <property type="entry name" value="TPR REPEAT-CONTAINING PROTEIN MJ0263"/>
    <property type="match status" value="1"/>
</dbReference>
<dbReference type="RefSeq" id="WP_102246387.1">
    <property type="nucleotide sequence ID" value="NZ_CP025682.1"/>
</dbReference>
<dbReference type="InterPro" id="IPR051685">
    <property type="entry name" value="Ycf3/AcsC/BcsC/TPR_MFPF"/>
</dbReference>
<dbReference type="Proteomes" id="UP000242205">
    <property type="component" value="Chromosome"/>
</dbReference>
<dbReference type="InterPro" id="IPR011990">
    <property type="entry name" value="TPR-like_helical_dom_sf"/>
</dbReference>
<dbReference type="Gene3D" id="1.25.40.10">
    <property type="entry name" value="Tetratricopeptide repeat domain"/>
    <property type="match status" value="2"/>
</dbReference>
<evidence type="ECO:0000256" key="1">
    <source>
        <dbReference type="ARBA" id="ARBA00022737"/>
    </source>
</evidence>
<dbReference type="KEGG" id="atw:C0099_04810"/>
<feature type="chain" id="PRO_5014354320" description="Tetratricopeptide repeat protein" evidence="4">
    <location>
        <begin position="28"/>
        <end position="581"/>
    </location>
</feature>
<dbReference type="SMART" id="SM00028">
    <property type="entry name" value="TPR"/>
    <property type="match status" value="9"/>
</dbReference>
<evidence type="ECO:0008006" key="7">
    <source>
        <dbReference type="Google" id="ProtNLM"/>
    </source>
</evidence>
<evidence type="ECO:0000256" key="3">
    <source>
        <dbReference type="PROSITE-ProRule" id="PRU00339"/>
    </source>
</evidence>
<reference evidence="5 6" key="1">
    <citation type="submission" date="2018-01" db="EMBL/GenBank/DDBJ databases">
        <authorList>
            <person name="Fu G.-Y."/>
        </authorList>
    </citation>
    <scope>NUCLEOTIDE SEQUENCE [LARGE SCALE GENOMIC DNA]</scope>
    <source>
        <strain evidence="5 6">SY39</strain>
    </source>
</reference>
<evidence type="ECO:0000313" key="5">
    <source>
        <dbReference type="EMBL" id="AUN94317.1"/>
    </source>
</evidence>
<keyword evidence="1" id="KW-0677">Repeat</keyword>
<dbReference type="SUPFAM" id="SSF48452">
    <property type="entry name" value="TPR-like"/>
    <property type="match status" value="2"/>
</dbReference>